<reference evidence="3" key="1">
    <citation type="journal article" date="2015" name="Nat. Genet.">
        <title>The genome and transcriptome of the zoonotic hookworm Ancylostoma ceylanicum identify infection-specific gene families.</title>
        <authorList>
            <person name="Schwarz E.M."/>
            <person name="Hu Y."/>
            <person name="Antoshechkin I."/>
            <person name="Miller M.M."/>
            <person name="Sternberg P.W."/>
            <person name="Aroian R.V."/>
        </authorList>
    </citation>
    <scope>NUCLEOTIDE SEQUENCE</scope>
    <source>
        <strain evidence="3">HY135</strain>
    </source>
</reference>
<organism evidence="2 3">
    <name type="scientific">Ancylostoma ceylanicum</name>
    <dbReference type="NCBI Taxonomy" id="53326"/>
    <lineage>
        <taxon>Eukaryota</taxon>
        <taxon>Metazoa</taxon>
        <taxon>Ecdysozoa</taxon>
        <taxon>Nematoda</taxon>
        <taxon>Chromadorea</taxon>
        <taxon>Rhabditida</taxon>
        <taxon>Rhabditina</taxon>
        <taxon>Rhabditomorpha</taxon>
        <taxon>Strongyloidea</taxon>
        <taxon>Ancylostomatidae</taxon>
        <taxon>Ancylostomatinae</taxon>
        <taxon>Ancylostoma</taxon>
    </lineage>
</organism>
<feature type="region of interest" description="Disordered" evidence="1">
    <location>
        <begin position="1"/>
        <end position="24"/>
    </location>
</feature>
<gene>
    <name evidence="2" type="primary">Acey_s0368.g46</name>
    <name evidence="2" type="ORF">Y032_0368g46</name>
</gene>
<dbReference type="AlphaFoldDB" id="A0A016RUK8"/>
<dbReference type="Proteomes" id="UP000024635">
    <property type="component" value="Unassembled WGS sequence"/>
</dbReference>
<comment type="caution">
    <text evidence="2">The sequence shown here is derived from an EMBL/GenBank/DDBJ whole genome shotgun (WGS) entry which is preliminary data.</text>
</comment>
<proteinExistence type="predicted"/>
<accession>A0A016RUK8</accession>
<protein>
    <submittedName>
        <fullName evidence="2">Uncharacterized protein</fullName>
    </submittedName>
</protein>
<sequence length="106" mass="11034">MENNEKCEQQQPAGQPGSAVPRGGGGWVGVSVVLVTDNTASYWTVVFLDGQPLPSGIAVDGRCKGLPSALRSMKLYVTIDARRSSSAFVRSLMAAMAVAATTCTAD</sequence>
<name>A0A016RUK8_9BILA</name>
<evidence type="ECO:0000313" key="2">
    <source>
        <dbReference type="EMBL" id="EYB82018.1"/>
    </source>
</evidence>
<evidence type="ECO:0000256" key="1">
    <source>
        <dbReference type="SAM" id="MobiDB-lite"/>
    </source>
</evidence>
<dbReference type="EMBL" id="JARK01001704">
    <property type="protein sequence ID" value="EYB82018.1"/>
    <property type="molecule type" value="Genomic_DNA"/>
</dbReference>
<evidence type="ECO:0000313" key="3">
    <source>
        <dbReference type="Proteomes" id="UP000024635"/>
    </source>
</evidence>
<keyword evidence="3" id="KW-1185">Reference proteome</keyword>